<dbReference type="AlphaFoldDB" id="A0A183EYT2"/>
<feature type="domain" description="Domain of unknown function DB" evidence="1">
    <location>
        <begin position="18"/>
        <end position="83"/>
    </location>
</feature>
<proteinExistence type="predicted"/>
<dbReference type="Pfam" id="PF01682">
    <property type="entry name" value="DB"/>
    <property type="match status" value="1"/>
</dbReference>
<evidence type="ECO:0000259" key="1">
    <source>
        <dbReference type="Pfam" id="PF01682"/>
    </source>
</evidence>
<protein>
    <submittedName>
        <fullName evidence="2">DB domain-containing protein</fullName>
    </submittedName>
</protein>
<accession>A0A183EYT2</accession>
<organism evidence="2">
    <name type="scientific">Gongylonema pulchrum</name>
    <dbReference type="NCBI Taxonomy" id="637853"/>
    <lineage>
        <taxon>Eukaryota</taxon>
        <taxon>Metazoa</taxon>
        <taxon>Ecdysozoa</taxon>
        <taxon>Nematoda</taxon>
        <taxon>Chromadorea</taxon>
        <taxon>Rhabditida</taxon>
        <taxon>Spirurina</taxon>
        <taxon>Spiruromorpha</taxon>
        <taxon>Spiruroidea</taxon>
        <taxon>Gongylonematidae</taxon>
        <taxon>Gongylonema</taxon>
    </lineage>
</organism>
<dbReference type="WBParaSite" id="GPUH_0002615301-mRNA-1">
    <property type="protein sequence ID" value="GPUH_0002615301-mRNA-1"/>
    <property type="gene ID" value="GPUH_0002615301"/>
</dbReference>
<dbReference type="InterPro" id="IPR002602">
    <property type="entry name" value="DB"/>
</dbReference>
<name>A0A183EYT2_9BILA</name>
<sequence length="155" mass="16937">LNIAKAALPLTPRFVLQCCVEAKISEKCLGACSVIPEVDGDCSAFAEDLLRCADDGRDHRECCIRSRVPTDCLSMCSGGKVTNSALCSVFAPRAVACMMRGHERAPSPPVQLRYEYISPESVKVSFAFVVNHKHFLALLRALSLCSDNKWSAKDE</sequence>
<reference evidence="2" key="1">
    <citation type="submission" date="2016-06" db="UniProtKB">
        <authorList>
            <consortium name="WormBaseParasite"/>
        </authorList>
    </citation>
    <scope>IDENTIFICATION</scope>
</reference>
<evidence type="ECO:0000313" key="2">
    <source>
        <dbReference type="WBParaSite" id="GPUH_0002615301-mRNA-1"/>
    </source>
</evidence>